<gene>
    <name evidence="14" type="primary">LOC109476531</name>
</gene>
<keyword evidence="3" id="KW-0808">Transferase</keyword>
<evidence type="ECO:0000259" key="12">
    <source>
        <dbReference type="PROSITE" id="PS50103"/>
    </source>
</evidence>
<dbReference type="SMART" id="SM00184">
    <property type="entry name" value="RING"/>
    <property type="match status" value="1"/>
</dbReference>
<dbReference type="PROSITE" id="PS00518">
    <property type="entry name" value="ZF_RING_1"/>
    <property type="match status" value="1"/>
</dbReference>
<evidence type="ECO:0000256" key="2">
    <source>
        <dbReference type="ARBA" id="ARBA00012483"/>
    </source>
</evidence>
<accession>A0A6P4Z8T7</accession>
<feature type="domain" description="C3H1-type" evidence="12">
    <location>
        <begin position="11"/>
        <end position="38"/>
    </location>
</feature>
<evidence type="ECO:0000256" key="6">
    <source>
        <dbReference type="ARBA" id="ARBA00022771"/>
    </source>
</evidence>
<name>A0A6P4Z8T7_BRABE</name>
<dbReference type="InterPro" id="IPR013083">
    <property type="entry name" value="Znf_RING/FYVE/PHD"/>
</dbReference>
<feature type="region of interest" description="Disordered" evidence="10">
    <location>
        <begin position="66"/>
        <end position="89"/>
    </location>
</feature>
<evidence type="ECO:0000256" key="9">
    <source>
        <dbReference type="PROSITE-ProRule" id="PRU00723"/>
    </source>
</evidence>
<dbReference type="GO" id="GO:0008270">
    <property type="term" value="F:zinc ion binding"/>
    <property type="evidence" value="ECO:0007669"/>
    <property type="project" value="UniProtKB-KW"/>
</dbReference>
<dbReference type="Proteomes" id="UP000515135">
    <property type="component" value="Unplaced"/>
</dbReference>
<keyword evidence="6 9" id="KW-0863">Zinc-finger</keyword>
<keyword evidence="4 9" id="KW-0479">Metal-binding</keyword>
<dbReference type="SUPFAM" id="SSF90229">
    <property type="entry name" value="CCCH zinc finger"/>
    <property type="match status" value="2"/>
</dbReference>
<evidence type="ECO:0000256" key="7">
    <source>
        <dbReference type="ARBA" id="ARBA00022786"/>
    </source>
</evidence>
<dbReference type="GO" id="GO:0061630">
    <property type="term" value="F:ubiquitin protein ligase activity"/>
    <property type="evidence" value="ECO:0007669"/>
    <property type="project" value="UniProtKB-EC"/>
</dbReference>
<feature type="domain" description="C3H1-type" evidence="12">
    <location>
        <begin position="149"/>
        <end position="176"/>
    </location>
</feature>
<dbReference type="InterPro" id="IPR001841">
    <property type="entry name" value="Znf_RING"/>
</dbReference>
<dbReference type="InterPro" id="IPR041367">
    <property type="entry name" value="Znf-CCCH_4"/>
</dbReference>
<dbReference type="PANTHER" id="PTHR11224">
    <property type="entry name" value="MAKORIN-RELATED"/>
    <property type="match status" value="1"/>
</dbReference>
<proteinExistence type="predicted"/>
<dbReference type="SUPFAM" id="SSF57850">
    <property type="entry name" value="RING/U-box"/>
    <property type="match status" value="1"/>
</dbReference>
<feature type="zinc finger region" description="C3H1-type" evidence="9">
    <location>
        <begin position="149"/>
        <end position="176"/>
    </location>
</feature>
<evidence type="ECO:0000313" key="14">
    <source>
        <dbReference type="RefSeq" id="XP_019633073.1"/>
    </source>
</evidence>
<evidence type="ECO:0000259" key="11">
    <source>
        <dbReference type="PROSITE" id="PS50089"/>
    </source>
</evidence>
<dbReference type="SMART" id="SM00356">
    <property type="entry name" value="ZnF_C3H1"/>
    <property type="match status" value="4"/>
</dbReference>
<evidence type="ECO:0000256" key="4">
    <source>
        <dbReference type="ARBA" id="ARBA00022723"/>
    </source>
</evidence>
<feature type="domain" description="C3H1-type" evidence="12">
    <location>
        <begin position="39"/>
        <end position="66"/>
    </location>
</feature>
<dbReference type="Gene3D" id="2.30.30.1190">
    <property type="match status" value="1"/>
</dbReference>
<dbReference type="KEGG" id="bbel:109476531"/>
<protein>
    <recommendedName>
        <fullName evidence="2">RING-type E3 ubiquitin transferase</fullName>
        <ecNumber evidence="2">2.3.2.27</ecNumber>
    </recommendedName>
</protein>
<keyword evidence="8 9" id="KW-0862">Zinc</keyword>
<dbReference type="Pfam" id="PF14608">
    <property type="entry name" value="zf-CCCH_2"/>
    <property type="match status" value="1"/>
</dbReference>
<dbReference type="AlphaFoldDB" id="A0A6P4Z8T7"/>
<dbReference type="PANTHER" id="PTHR11224:SF10">
    <property type="entry name" value="IP09428P-RELATED"/>
    <property type="match status" value="1"/>
</dbReference>
<keyword evidence="7" id="KW-0833">Ubl conjugation pathway</keyword>
<dbReference type="GO" id="GO:0000209">
    <property type="term" value="P:protein polyubiquitination"/>
    <property type="evidence" value="ECO:0007669"/>
    <property type="project" value="InterPro"/>
</dbReference>
<dbReference type="FunFam" id="3.30.40.10:FF:000117">
    <property type="entry name" value="Probable E3 ubiquitin-protein ligase makorin-1"/>
    <property type="match status" value="1"/>
</dbReference>
<dbReference type="InterPro" id="IPR000571">
    <property type="entry name" value="Znf_CCCH"/>
</dbReference>
<evidence type="ECO:0000256" key="3">
    <source>
        <dbReference type="ARBA" id="ARBA00022679"/>
    </source>
</evidence>
<evidence type="ECO:0000256" key="8">
    <source>
        <dbReference type="ARBA" id="ARBA00022833"/>
    </source>
</evidence>
<dbReference type="InterPro" id="IPR045072">
    <property type="entry name" value="MKRN-like"/>
</dbReference>
<dbReference type="PROSITE" id="PS50103">
    <property type="entry name" value="ZF_C3H1"/>
    <property type="match status" value="4"/>
</dbReference>
<sequence length="419" mass="48051">MAAAGAREQAWTRQVLCRYFVSGICRYGDSCRYSHDQANKAPPVCRFFLKNQCAFGDKCRFAHVSTVSSTPEEPRSPSPTFQRKDRKSSLKLTDLKSQETGLNQTLPSSSDTKFTWSKWTEAAEFVPGQPYRGKIGTADEDASKVDLEETRKLLCPYAMMGSCRYGDRCVYTHGLLCELCGSYCLHPNDQAQQTQHMEQCVSDHEKDMEHSFAVARSKDIQCGICMEVIWDKSPPSERRFGILSNCNHPFCLSCIRKWRSARQFEKKIVRSCPECRVKSDFVTPSQYWVVESAEKTELIGTYKVALSKKPCKYFNQGKGTCPFGGNCFYLHAYPDGRKEEPKPPRKVGGSDGRFRIMQNYNLWDFFEHRSSRHMRLDDDEDHDGESDISWADSDDWLDELLFYYYSGGDDSELSDFDDD</sequence>
<dbReference type="Gene3D" id="3.30.40.10">
    <property type="entry name" value="Zinc/RING finger domain, C3HC4 (zinc finger)"/>
    <property type="match status" value="1"/>
</dbReference>
<evidence type="ECO:0000256" key="10">
    <source>
        <dbReference type="SAM" id="MobiDB-lite"/>
    </source>
</evidence>
<feature type="domain" description="C3H1-type" evidence="12">
    <location>
        <begin position="305"/>
        <end position="334"/>
    </location>
</feature>
<dbReference type="EC" id="2.3.2.27" evidence="2"/>
<dbReference type="RefSeq" id="XP_019633073.1">
    <property type="nucleotide sequence ID" value="XM_019777514.1"/>
</dbReference>
<dbReference type="Pfam" id="PF18044">
    <property type="entry name" value="zf-CCCH_4"/>
    <property type="match status" value="3"/>
</dbReference>
<organism evidence="13 14">
    <name type="scientific">Branchiostoma belcheri</name>
    <name type="common">Amphioxus</name>
    <dbReference type="NCBI Taxonomy" id="7741"/>
    <lineage>
        <taxon>Eukaryota</taxon>
        <taxon>Metazoa</taxon>
        <taxon>Chordata</taxon>
        <taxon>Cephalochordata</taxon>
        <taxon>Leptocardii</taxon>
        <taxon>Amphioxiformes</taxon>
        <taxon>Branchiostomatidae</taxon>
        <taxon>Branchiostoma</taxon>
    </lineage>
</organism>
<dbReference type="PROSITE" id="PS50089">
    <property type="entry name" value="ZF_RING_2"/>
    <property type="match status" value="1"/>
</dbReference>
<keyword evidence="5" id="KW-0677">Repeat</keyword>
<evidence type="ECO:0000256" key="5">
    <source>
        <dbReference type="ARBA" id="ARBA00022737"/>
    </source>
</evidence>
<feature type="zinc finger region" description="C3H1-type" evidence="9">
    <location>
        <begin position="39"/>
        <end position="66"/>
    </location>
</feature>
<reference evidence="14" key="1">
    <citation type="submission" date="2025-08" db="UniProtKB">
        <authorList>
            <consortium name="RefSeq"/>
        </authorList>
    </citation>
    <scope>IDENTIFICATION</scope>
    <source>
        <tissue evidence="14">Gonad</tissue>
    </source>
</reference>
<dbReference type="GeneID" id="109476531"/>
<dbReference type="OrthoDB" id="411372at2759"/>
<evidence type="ECO:0000313" key="13">
    <source>
        <dbReference type="Proteomes" id="UP000515135"/>
    </source>
</evidence>
<feature type="zinc finger region" description="C3H1-type" evidence="9">
    <location>
        <begin position="305"/>
        <end position="334"/>
    </location>
</feature>
<comment type="catalytic activity">
    <reaction evidence="1">
        <text>S-ubiquitinyl-[E2 ubiquitin-conjugating enzyme]-L-cysteine + [acceptor protein]-L-lysine = [E2 ubiquitin-conjugating enzyme]-L-cysteine + N(6)-ubiquitinyl-[acceptor protein]-L-lysine.</text>
        <dbReference type="EC" id="2.3.2.27"/>
    </reaction>
</comment>
<feature type="domain" description="RING-type" evidence="11">
    <location>
        <begin position="222"/>
        <end position="276"/>
    </location>
</feature>
<dbReference type="InterPro" id="IPR018957">
    <property type="entry name" value="Znf_C3HC4_RING-type"/>
</dbReference>
<dbReference type="Pfam" id="PF00097">
    <property type="entry name" value="zf-C3HC4"/>
    <property type="match status" value="1"/>
</dbReference>
<evidence type="ECO:0000256" key="1">
    <source>
        <dbReference type="ARBA" id="ARBA00000900"/>
    </source>
</evidence>
<keyword evidence="13" id="KW-1185">Reference proteome</keyword>
<dbReference type="Gene3D" id="3.30.1370.210">
    <property type="match status" value="1"/>
</dbReference>
<dbReference type="InterPro" id="IPR036855">
    <property type="entry name" value="Znf_CCCH_sf"/>
</dbReference>
<feature type="zinc finger region" description="C3H1-type" evidence="9">
    <location>
        <begin position="11"/>
        <end position="38"/>
    </location>
</feature>
<dbReference type="InterPro" id="IPR017907">
    <property type="entry name" value="Znf_RING_CS"/>
</dbReference>